<organism evidence="1 2">
    <name type="scientific">Chaenocephalus aceratus</name>
    <name type="common">Blackfin icefish</name>
    <name type="synonym">Chaenichthys aceratus</name>
    <dbReference type="NCBI Taxonomy" id="36190"/>
    <lineage>
        <taxon>Eukaryota</taxon>
        <taxon>Metazoa</taxon>
        <taxon>Chordata</taxon>
        <taxon>Craniata</taxon>
        <taxon>Vertebrata</taxon>
        <taxon>Euteleostomi</taxon>
        <taxon>Actinopterygii</taxon>
        <taxon>Neopterygii</taxon>
        <taxon>Teleostei</taxon>
        <taxon>Neoteleostei</taxon>
        <taxon>Acanthomorphata</taxon>
        <taxon>Eupercaria</taxon>
        <taxon>Perciformes</taxon>
        <taxon>Notothenioidei</taxon>
        <taxon>Channichthyidae</taxon>
        <taxon>Chaenocephalus</taxon>
    </lineage>
</organism>
<comment type="caution">
    <text evidence="1">The sequence shown here is derived from an EMBL/GenBank/DDBJ whole genome shotgun (WGS) entry which is preliminary data.</text>
</comment>
<dbReference type="EMBL" id="CM043800">
    <property type="protein sequence ID" value="KAI4812101.1"/>
    <property type="molecule type" value="Genomic_DNA"/>
</dbReference>
<sequence length="849" mass="96553">MMAQKILLESLNDLSSDELNQFKSLIELEESFPLILRGRLKVANTDETVDLMVKTFSGKCVNMTKTVLKKMNTTDLVQRLSDISSGTKEEPFPSLIQSVETMASVIELLLETLKDLSDQELQSFKRVLSQILSGKKLSGISIGWHMMSDRQNIVFYLVRDHSQHRLLEMTTEAFEKMNRTDLVQRLSQSSSGLKKKHSEAQRPAVIQKCVEITMEVLKNINRMDLMQRLTKPSSELKEMYSVDQHRPAQSEGAPIAAEKEILLKTLKDTSYDELYRFQWLLQFTYFQKSISCTFHGYPNWTASASQLVDQMVETCGPQSVEVTREVLMDMNSTDLVERLSETILRLKDKHPSKPPKEEVTVTSLEEKLLETLEDLSHGELEKFKRGLKRISSQRLETAGRVEIVDLMVEIYGQQSMEVTMEILKKMKEDDYGLEQKLSNITLGSKGPSRSLKLEGSEKMMKDSSGWTKLEPEVNSTDEDEASTYSLKSEAGNFECSVSGLRWVCQDKVSFKYQFCSSEEPMKRMEMMRYMPAGPLIDITVISGKLFEVYLPHWICIDDIPKVLQQFAVLHIDDCGDVVEKVSEVTSSHVKLSEPVFSPRAVLVKMGFSVKIHCNVLIYSKAYASRTVLHVYLTPLDPALKETIDKDNKEYKFIQKPRPNKDLKMHQDFNLTAGITAEICPEKITLSNGSQSQRSIFFDVHFKNPISDFNLTLSQLKKGKRKTCWSHKILKEESTGGPSSENESRDTAGPSAGETAQYTTVDGEHFVDKHRTELVNRVNCVADILDQLLEKKVITQSSYSEIRVISTSPQKMRELFSGPLNAAGPRGKDVFYGILEKEEKYLIEELKGKK</sequence>
<proteinExistence type="predicted"/>
<name>A0ACB9WG98_CHAAC</name>
<keyword evidence="2" id="KW-1185">Reference proteome</keyword>
<protein>
    <submittedName>
        <fullName evidence="1">Uncharacterized protein</fullName>
    </submittedName>
</protein>
<reference evidence="1" key="1">
    <citation type="submission" date="2022-05" db="EMBL/GenBank/DDBJ databases">
        <title>Chromosome-level genome of Chaenocephalus aceratus.</title>
        <authorList>
            <person name="Park H."/>
        </authorList>
    </citation>
    <scope>NUCLEOTIDE SEQUENCE</scope>
    <source>
        <strain evidence="1">KU_202001</strain>
    </source>
</reference>
<dbReference type="Proteomes" id="UP001057452">
    <property type="component" value="Chromosome 16"/>
</dbReference>
<evidence type="ECO:0000313" key="1">
    <source>
        <dbReference type="EMBL" id="KAI4812101.1"/>
    </source>
</evidence>
<gene>
    <name evidence="1" type="ORF">KUCAC02_014956</name>
</gene>
<evidence type="ECO:0000313" key="2">
    <source>
        <dbReference type="Proteomes" id="UP001057452"/>
    </source>
</evidence>
<accession>A0ACB9WG98</accession>